<sequence length="397" mass="45689">MFNMTYTMSKSRNTILYLAIFIGMFDLTVFKTANSIGQMLTFSILFLFFYKDSIPIFYKTIVIWFVFIIYSNVMVLYHGESAYHYVFVMIKTLLIFANSMIITRLLFKYNLTSVYKFIFFVFFIQAASLALYSVDAWQDFRSFFLSARASHLEENFGNSFWYRDATLSNQGYSGYALGIIPLVMIGIHKILDSKIISFEYWLAVISCALGVAVAMVNGRSVFLIIPLYALYLVLKPKKIVTLYRGAPLILLIISVITFVMLFFEIPSHFVLAMFEQKDNTGGFDSVNDLLTNHIKLKFDVTFLGLGQYMTAHGAYVKSDIGYYRQVGVGGLCLIVIYIMSSYLSIRHFADRIFAFFCLLMVLLVNFKQEAFNNTMLIYGVFILIAFEAQTQKRLLKI</sequence>
<feature type="transmembrane region" description="Helical" evidence="1">
    <location>
        <begin position="221"/>
        <end position="236"/>
    </location>
</feature>
<accession>A0A346AD18</accession>
<feature type="transmembrane region" description="Helical" evidence="1">
    <location>
        <begin position="248"/>
        <end position="274"/>
    </location>
</feature>
<keyword evidence="1" id="KW-0472">Membrane</keyword>
<evidence type="ECO:0000256" key="1">
    <source>
        <dbReference type="SAM" id="Phobius"/>
    </source>
</evidence>
<feature type="transmembrane region" description="Helical" evidence="1">
    <location>
        <begin position="114"/>
        <end position="134"/>
    </location>
</feature>
<feature type="transmembrane region" description="Helical" evidence="1">
    <location>
        <begin position="348"/>
        <end position="364"/>
    </location>
</feature>
<keyword evidence="1" id="KW-1133">Transmembrane helix</keyword>
<gene>
    <name evidence="2" type="primary">orf6</name>
</gene>
<proteinExistence type="predicted"/>
<feature type="transmembrane region" description="Helical" evidence="1">
    <location>
        <begin position="12"/>
        <end position="29"/>
    </location>
</feature>
<dbReference type="EMBL" id="MH449685">
    <property type="protein sequence ID" value="AXL05130.1"/>
    <property type="molecule type" value="Genomic_DNA"/>
</dbReference>
<protein>
    <submittedName>
        <fullName evidence="2">Uncharacterized protein</fullName>
    </submittedName>
</protein>
<feature type="transmembrane region" description="Helical" evidence="1">
    <location>
        <begin position="172"/>
        <end position="191"/>
    </location>
</feature>
<name>A0A346AD18_AERHY</name>
<evidence type="ECO:0000313" key="2">
    <source>
        <dbReference type="EMBL" id="AXL05130.1"/>
    </source>
</evidence>
<feature type="transmembrane region" description="Helical" evidence="1">
    <location>
        <begin position="370"/>
        <end position="388"/>
    </location>
</feature>
<reference evidence="2" key="1">
    <citation type="submission" date="2018-06" db="EMBL/GenBank/DDBJ databases">
        <title>Genetic diversity of the Aeromonas Hydrophila O antigens and development of a suspension array for serotype detection.</title>
        <authorList>
            <person name="Cao H."/>
            <person name="Liu B."/>
        </authorList>
    </citation>
    <scope>NUCLEOTIDE SEQUENCE</scope>
    <source>
        <strain evidence="2">G5400</strain>
    </source>
</reference>
<feature type="transmembrane region" description="Helical" evidence="1">
    <location>
        <begin position="322"/>
        <end position="339"/>
    </location>
</feature>
<feature type="transmembrane region" description="Helical" evidence="1">
    <location>
        <begin position="83"/>
        <end position="107"/>
    </location>
</feature>
<dbReference type="AlphaFoldDB" id="A0A346AD18"/>
<feature type="transmembrane region" description="Helical" evidence="1">
    <location>
        <begin position="57"/>
        <end position="77"/>
    </location>
</feature>
<keyword evidence="1" id="KW-0812">Transmembrane</keyword>
<organism evidence="2">
    <name type="scientific">Aeromonas hydrophila</name>
    <dbReference type="NCBI Taxonomy" id="644"/>
    <lineage>
        <taxon>Bacteria</taxon>
        <taxon>Pseudomonadati</taxon>
        <taxon>Pseudomonadota</taxon>
        <taxon>Gammaproteobacteria</taxon>
        <taxon>Aeromonadales</taxon>
        <taxon>Aeromonadaceae</taxon>
        <taxon>Aeromonas</taxon>
    </lineage>
</organism>